<protein>
    <submittedName>
        <fullName evidence="2">Uncharacterized protein</fullName>
    </submittedName>
</protein>
<gene>
    <name evidence="2" type="ORF">CEPIT_LOCUS31078</name>
</gene>
<dbReference type="PANTHER" id="PTHR47481">
    <property type="match status" value="1"/>
</dbReference>
<reference evidence="2" key="1">
    <citation type="submission" date="2022-07" db="EMBL/GenBank/DDBJ databases">
        <authorList>
            <person name="Macas J."/>
            <person name="Novak P."/>
            <person name="Neumann P."/>
        </authorList>
    </citation>
    <scope>NUCLEOTIDE SEQUENCE</scope>
</reference>
<feature type="region of interest" description="Disordered" evidence="1">
    <location>
        <begin position="223"/>
        <end position="300"/>
    </location>
</feature>
<dbReference type="EMBL" id="CAMAPF010000964">
    <property type="protein sequence ID" value="CAH9131001.1"/>
    <property type="molecule type" value="Genomic_DNA"/>
</dbReference>
<evidence type="ECO:0000313" key="3">
    <source>
        <dbReference type="Proteomes" id="UP001152523"/>
    </source>
</evidence>
<dbReference type="Proteomes" id="UP001152523">
    <property type="component" value="Unassembled WGS sequence"/>
</dbReference>
<name>A0AAV0F632_9ASTE</name>
<organism evidence="2 3">
    <name type="scientific">Cuscuta epithymum</name>
    <dbReference type="NCBI Taxonomy" id="186058"/>
    <lineage>
        <taxon>Eukaryota</taxon>
        <taxon>Viridiplantae</taxon>
        <taxon>Streptophyta</taxon>
        <taxon>Embryophyta</taxon>
        <taxon>Tracheophyta</taxon>
        <taxon>Spermatophyta</taxon>
        <taxon>Magnoliopsida</taxon>
        <taxon>eudicotyledons</taxon>
        <taxon>Gunneridae</taxon>
        <taxon>Pentapetalae</taxon>
        <taxon>asterids</taxon>
        <taxon>lamiids</taxon>
        <taxon>Solanales</taxon>
        <taxon>Convolvulaceae</taxon>
        <taxon>Cuscuteae</taxon>
        <taxon>Cuscuta</taxon>
        <taxon>Cuscuta subgen. Cuscuta</taxon>
    </lineage>
</organism>
<accession>A0AAV0F632</accession>
<dbReference type="Pfam" id="PF14223">
    <property type="entry name" value="Retrotran_gag_2"/>
    <property type="match status" value="1"/>
</dbReference>
<sequence length="387" mass="41810">MASPKSSFHPALAISNIKNFIPITLDLDNCDYASWAELFKITARAYQVLDHIVPSTDDGSSATASTDPSLTLEQRQARDAAKAEADALWSRLDAVVLQWIYGTISHDLLHTIIEVDSTAQDAWDSLTDLFQDNKHSRAVYLENEFSNTKLDQFPDVAAYCRSLKGLSTKLKNVGAKVDNDRLVLRMVNGLSSVPGFDTVASLIQQKEPLPPFSKARSMVILEESRRNQSNSPATALVHTGDVTPAPTATRGGRGGSHRGGRGRSSSQRGGGRGRQPARVDSSPSSGQWPPPPPWAYWLQQPGWGTPPCPYPGLPWNNQPLQRPSGAGILGPRPQQVHVAEHAPTDLAAAMHTMNLSPPGDQWYMDTGASSNMTASPGLSDGHSNHAV</sequence>
<comment type="caution">
    <text evidence="2">The sequence shown here is derived from an EMBL/GenBank/DDBJ whole genome shotgun (WGS) entry which is preliminary data.</text>
</comment>
<evidence type="ECO:0000256" key="1">
    <source>
        <dbReference type="SAM" id="MobiDB-lite"/>
    </source>
</evidence>
<keyword evidence="3" id="KW-1185">Reference proteome</keyword>
<proteinExistence type="predicted"/>
<dbReference type="PANTHER" id="PTHR47481:SF10">
    <property type="entry name" value="COPIA-LIKE POLYPROTEIN_RETROTRANSPOSON"/>
    <property type="match status" value="1"/>
</dbReference>
<evidence type="ECO:0000313" key="2">
    <source>
        <dbReference type="EMBL" id="CAH9131001.1"/>
    </source>
</evidence>
<dbReference type="AlphaFoldDB" id="A0AAV0F632"/>